<gene>
    <name evidence="2" type="ORF">BP6252_03251</name>
</gene>
<comment type="caution">
    <text evidence="2">The sequence shown here is derived from an EMBL/GenBank/DDBJ whole genome shotgun (WGS) entry which is preliminary data.</text>
</comment>
<evidence type="ECO:0000313" key="2">
    <source>
        <dbReference type="EMBL" id="RDW82139.1"/>
    </source>
</evidence>
<reference evidence="2 3" key="1">
    <citation type="journal article" date="2018" name="IMA Fungus">
        <title>IMA Genome-F 9: Draft genome sequence of Annulohypoxylon stygium, Aspergillus mulundensis, Berkeleyomyces basicola (syn. Thielaviopsis basicola), Ceratocystis smalleyi, two Cercospora beticola strains, Coleophoma cylindrospora, Fusarium fracticaudum, Phialophora cf. hyalina, and Morchella septimelata.</title>
        <authorList>
            <person name="Wingfield B.D."/>
            <person name="Bills G.F."/>
            <person name="Dong Y."/>
            <person name="Huang W."/>
            <person name="Nel W.J."/>
            <person name="Swalarsk-Parry B.S."/>
            <person name="Vaghefi N."/>
            <person name="Wilken P.M."/>
            <person name="An Z."/>
            <person name="de Beer Z.W."/>
            <person name="De Vos L."/>
            <person name="Chen L."/>
            <person name="Duong T.A."/>
            <person name="Gao Y."/>
            <person name="Hammerbacher A."/>
            <person name="Kikkert J.R."/>
            <person name="Li Y."/>
            <person name="Li H."/>
            <person name="Li K."/>
            <person name="Li Q."/>
            <person name="Liu X."/>
            <person name="Ma X."/>
            <person name="Naidoo K."/>
            <person name="Pethybridge S.J."/>
            <person name="Sun J."/>
            <person name="Steenkamp E.T."/>
            <person name="van der Nest M.A."/>
            <person name="van Wyk S."/>
            <person name="Wingfield M.J."/>
            <person name="Xiong C."/>
            <person name="Yue Q."/>
            <person name="Zhang X."/>
        </authorList>
    </citation>
    <scope>NUCLEOTIDE SEQUENCE [LARGE SCALE GENOMIC DNA]</scope>
    <source>
        <strain evidence="2 3">BP6252</strain>
    </source>
</reference>
<keyword evidence="3" id="KW-1185">Reference proteome</keyword>
<name>A0A3D8S783_9HELO</name>
<dbReference type="Proteomes" id="UP000256645">
    <property type="component" value="Unassembled WGS sequence"/>
</dbReference>
<protein>
    <submittedName>
        <fullName evidence="2">Uncharacterized protein</fullName>
    </submittedName>
</protein>
<dbReference type="EMBL" id="PDLM01000003">
    <property type="protein sequence ID" value="RDW82139.1"/>
    <property type="molecule type" value="Genomic_DNA"/>
</dbReference>
<evidence type="ECO:0000313" key="3">
    <source>
        <dbReference type="Proteomes" id="UP000256645"/>
    </source>
</evidence>
<sequence length="104" mass="10756">MRASTVQETPHARQDRTDALPRQPHGQADVRIPAQHRAGSQDRQGPVRQRGHVVTAVAGGDAWVAADRVPGGVHGGQSRGDGSLARRGEQAGCGCAVLGGHASL</sequence>
<evidence type="ECO:0000256" key="1">
    <source>
        <dbReference type="SAM" id="MobiDB-lite"/>
    </source>
</evidence>
<feature type="compositionally biased region" description="Basic and acidic residues" evidence="1">
    <location>
        <begin position="10"/>
        <end position="19"/>
    </location>
</feature>
<accession>A0A3D8S783</accession>
<organism evidence="2 3">
    <name type="scientific">Coleophoma cylindrospora</name>
    <dbReference type="NCBI Taxonomy" id="1849047"/>
    <lineage>
        <taxon>Eukaryota</taxon>
        <taxon>Fungi</taxon>
        <taxon>Dikarya</taxon>
        <taxon>Ascomycota</taxon>
        <taxon>Pezizomycotina</taxon>
        <taxon>Leotiomycetes</taxon>
        <taxon>Helotiales</taxon>
        <taxon>Dermateaceae</taxon>
        <taxon>Coleophoma</taxon>
    </lineage>
</organism>
<proteinExistence type="predicted"/>
<feature type="region of interest" description="Disordered" evidence="1">
    <location>
        <begin position="68"/>
        <end position="88"/>
    </location>
</feature>
<dbReference type="AlphaFoldDB" id="A0A3D8S783"/>
<feature type="region of interest" description="Disordered" evidence="1">
    <location>
        <begin position="1"/>
        <end position="52"/>
    </location>
</feature>